<proteinExistence type="inferred from homology"/>
<sequence length="284" mass="31324">MSPPLVDLNVPWPQTSYTTPPTPQAIITLKNTLTTLAALGYTHVALNFTLPQSTKLPTTNLNPIDLSHFTDLSDRLKLYTRITIVIDEPSAGQSLSKLQSAFDVVSVLPTSEKALMLACSNLDIDVLTFEYTKRLPAFLKHKTIGSAVSRGVKLEFVYAGLVTGASENTRAQCLNSVTQLVRASRHQNLVVSSGAKGSIGVRAFKDVYGMLELVGFKRSMERDVMEKSSRVLLSGRLRRLSYKQTVMVGEDVVEETGKGMKRSITEVQGGDVFKKQMRKLKEMK</sequence>
<evidence type="ECO:0000256" key="2">
    <source>
        <dbReference type="ARBA" id="ARBA00007331"/>
    </source>
</evidence>
<reference evidence="4" key="1">
    <citation type="journal article" date="2014" name="Genome Announc.">
        <title>Genome sequence of the yeast Cyberlindnera fabianii (Hansenula fabianii).</title>
        <authorList>
            <person name="Freel K.C."/>
            <person name="Sarilar V."/>
            <person name="Neuveglise C."/>
            <person name="Devillers H."/>
            <person name="Friedrich A."/>
            <person name="Schacherer J."/>
        </authorList>
    </citation>
    <scope>NUCLEOTIDE SEQUENCE</scope>
    <source>
        <strain evidence="4">YJS4271</strain>
    </source>
</reference>
<dbReference type="Pfam" id="PF01876">
    <property type="entry name" value="RNase_P_p30"/>
    <property type="match status" value="1"/>
</dbReference>
<evidence type="ECO:0000256" key="3">
    <source>
        <dbReference type="ARBA" id="ARBA00022694"/>
    </source>
</evidence>
<comment type="subcellular location">
    <subcellularLocation>
        <location evidence="1">Nucleus</location>
    </subcellularLocation>
</comment>
<dbReference type="PANTHER" id="PTHR13031:SF0">
    <property type="entry name" value="RIBONUCLEASE P PROTEIN SUBUNIT P30"/>
    <property type="match status" value="1"/>
</dbReference>
<keyword evidence="3" id="KW-0819">tRNA processing</keyword>
<dbReference type="EMBL" id="LK052891">
    <property type="protein sequence ID" value="CDR41258.1"/>
    <property type="molecule type" value="Genomic_DNA"/>
</dbReference>
<evidence type="ECO:0000256" key="1">
    <source>
        <dbReference type="ARBA" id="ARBA00004123"/>
    </source>
</evidence>
<organism evidence="4">
    <name type="scientific">Cyberlindnera fabianii</name>
    <name type="common">Yeast</name>
    <name type="synonym">Hansenula fabianii</name>
    <dbReference type="NCBI Taxonomy" id="36022"/>
    <lineage>
        <taxon>Eukaryota</taxon>
        <taxon>Fungi</taxon>
        <taxon>Dikarya</taxon>
        <taxon>Ascomycota</taxon>
        <taxon>Saccharomycotina</taxon>
        <taxon>Saccharomycetes</taxon>
        <taxon>Phaffomycetales</taxon>
        <taxon>Phaffomycetaceae</taxon>
        <taxon>Cyberlindnera</taxon>
    </lineage>
</organism>
<dbReference type="OrthoDB" id="17948at2759"/>
<dbReference type="InterPro" id="IPR016195">
    <property type="entry name" value="Pol/histidinol_Pase-like"/>
</dbReference>
<dbReference type="GO" id="GO:0005655">
    <property type="term" value="C:nucleolar ribonuclease P complex"/>
    <property type="evidence" value="ECO:0007669"/>
    <property type="project" value="TreeGrafter"/>
</dbReference>
<dbReference type="VEuPathDB" id="FungiDB:BON22_3002"/>
<dbReference type="Gene3D" id="3.20.20.140">
    <property type="entry name" value="Metal-dependent hydrolases"/>
    <property type="match status" value="1"/>
</dbReference>
<dbReference type="InterPro" id="IPR002738">
    <property type="entry name" value="RNase_P_p30"/>
</dbReference>
<evidence type="ECO:0000313" key="4">
    <source>
        <dbReference type="EMBL" id="CDR41258.1"/>
    </source>
</evidence>
<gene>
    <name evidence="4" type="ORF">CYFA0S_06e05028g</name>
</gene>
<comment type="similarity">
    <text evidence="2">Belongs to the eukaryotic/archaeal RNase P protein component 3 family.</text>
</comment>
<dbReference type="GO" id="GO:0003723">
    <property type="term" value="F:RNA binding"/>
    <property type="evidence" value="ECO:0007669"/>
    <property type="project" value="TreeGrafter"/>
</dbReference>
<protein>
    <submittedName>
        <fullName evidence="4">CYFA0S06e05028g1_1</fullName>
    </submittedName>
</protein>
<dbReference type="AlphaFoldDB" id="A0A061B2L0"/>
<accession>A0A061B2L0</accession>
<dbReference type="GO" id="GO:0008033">
    <property type="term" value="P:tRNA processing"/>
    <property type="evidence" value="ECO:0007669"/>
    <property type="project" value="UniProtKB-KW"/>
</dbReference>
<dbReference type="PhylomeDB" id="A0A061B2L0"/>
<dbReference type="PANTHER" id="PTHR13031">
    <property type="entry name" value="RIBONUCLEASE P SUBUNIT P30"/>
    <property type="match status" value="1"/>
</dbReference>
<dbReference type="SUPFAM" id="SSF89550">
    <property type="entry name" value="PHP domain-like"/>
    <property type="match status" value="1"/>
</dbReference>
<name>A0A061B2L0_CYBFA</name>